<comment type="caution">
    <text evidence="3">The sequence shown here is derived from an EMBL/GenBank/DDBJ whole genome shotgun (WGS) entry which is preliminary data.</text>
</comment>
<dbReference type="EMBL" id="QXED01000002">
    <property type="protein sequence ID" value="RIV25274.1"/>
    <property type="molecule type" value="Genomic_DNA"/>
</dbReference>
<feature type="domain" description="Antitoxin Xre/MbcA/ParS-like toxin-binding" evidence="1">
    <location>
        <begin position="95"/>
        <end position="143"/>
    </location>
</feature>
<feature type="domain" description="Antitoxin Xre-like helix-turn-helix" evidence="2">
    <location>
        <begin position="27"/>
        <end position="86"/>
    </location>
</feature>
<protein>
    <submittedName>
        <fullName evidence="3">DUF2384 domain-containing protein</fullName>
    </submittedName>
</protein>
<keyword evidence="4" id="KW-1185">Reference proteome</keyword>
<dbReference type="InterPro" id="IPR046847">
    <property type="entry name" value="Xre-like_HTH"/>
</dbReference>
<dbReference type="Pfam" id="PF09722">
    <property type="entry name" value="Xre_MbcA_ParS_C"/>
    <property type="match status" value="1"/>
</dbReference>
<dbReference type="InterPro" id="IPR011979">
    <property type="entry name" value="Antitox_Xre"/>
</dbReference>
<dbReference type="NCBIfam" id="TIGR02293">
    <property type="entry name" value="TAS_TIGR02293"/>
    <property type="match status" value="1"/>
</dbReference>
<organism evidence="3 4">
    <name type="scientific">Fibrisoma montanum</name>
    <dbReference type="NCBI Taxonomy" id="2305895"/>
    <lineage>
        <taxon>Bacteria</taxon>
        <taxon>Pseudomonadati</taxon>
        <taxon>Bacteroidota</taxon>
        <taxon>Cytophagia</taxon>
        <taxon>Cytophagales</taxon>
        <taxon>Spirosomataceae</taxon>
        <taxon>Fibrisoma</taxon>
    </lineage>
</organism>
<dbReference type="InterPro" id="IPR024467">
    <property type="entry name" value="Xre/MbcA/ParS-like_toxin-bd"/>
</dbReference>
<proteinExistence type="predicted"/>
<evidence type="ECO:0000313" key="4">
    <source>
        <dbReference type="Proteomes" id="UP000283523"/>
    </source>
</evidence>
<evidence type="ECO:0000313" key="3">
    <source>
        <dbReference type="EMBL" id="RIV25274.1"/>
    </source>
</evidence>
<gene>
    <name evidence="3" type="ORF">DYU11_08180</name>
</gene>
<sequence length="146" mass="16800">MQVSIRKIIEGLGGDRFISRPVRHEFDLMEVAKEGLPMESVAYLQTNFGFTNKEMSHILAISESTYQRRIRAKSRLTQDETEKAISLSELYAKGIDVFRNQADFDAWLQTKIPAMGNQRPIDMLTSMLGRQYVMDELNRILHGIFS</sequence>
<reference evidence="3 4" key="1">
    <citation type="submission" date="2018-08" db="EMBL/GenBank/DDBJ databases">
        <title>Fibrisoma montanum sp. nov., isolated from Danxia mountain soil.</title>
        <authorList>
            <person name="Huang Y."/>
        </authorList>
    </citation>
    <scope>NUCLEOTIDE SEQUENCE [LARGE SCALE GENOMIC DNA]</scope>
    <source>
        <strain evidence="3 4">HYT19</strain>
    </source>
</reference>
<dbReference type="OrthoDB" id="5770459at2"/>
<evidence type="ECO:0000259" key="1">
    <source>
        <dbReference type="Pfam" id="PF09722"/>
    </source>
</evidence>
<dbReference type="Proteomes" id="UP000283523">
    <property type="component" value="Unassembled WGS sequence"/>
</dbReference>
<dbReference type="GO" id="GO:0003677">
    <property type="term" value="F:DNA binding"/>
    <property type="evidence" value="ECO:0007669"/>
    <property type="project" value="InterPro"/>
</dbReference>
<dbReference type="Pfam" id="PF20432">
    <property type="entry name" value="Xre-like-HTH"/>
    <property type="match status" value="1"/>
</dbReference>
<name>A0A418MEP3_9BACT</name>
<dbReference type="RefSeq" id="WP_119667159.1">
    <property type="nucleotide sequence ID" value="NZ_QXED01000002.1"/>
</dbReference>
<accession>A0A418MEP3</accession>
<evidence type="ECO:0000259" key="2">
    <source>
        <dbReference type="Pfam" id="PF20432"/>
    </source>
</evidence>
<dbReference type="AlphaFoldDB" id="A0A418MEP3"/>